<reference evidence="6" key="1">
    <citation type="submission" date="2017-02" db="UniProtKB">
        <authorList>
            <consortium name="WormBaseParasite"/>
        </authorList>
    </citation>
    <scope>IDENTIFICATION</scope>
</reference>
<keyword evidence="1" id="KW-1015">Disulfide bond</keyword>
<sequence length="108" mass="12133">MNNLQKIEHFRLIDRKTCRKILGSIPNDALCTKEFVDKNTCTGDSGSGLMGRLADGRWLLLGILSFGSRCSALLRGQVDPLVQVFTDISLYSGEIDRFTDYLLPWQHA</sequence>
<accession>A0A0N5CTE2</accession>
<name>A0A0N5CTE2_THECL</name>
<dbReference type="OrthoDB" id="5868457at2759"/>
<dbReference type="InterPro" id="IPR043504">
    <property type="entry name" value="Peptidase_S1_PA_chymotrypsin"/>
</dbReference>
<evidence type="ECO:0000313" key="5">
    <source>
        <dbReference type="Proteomes" id="UP000276776"/>
    </source>
</evidence>
<evidence type="ECO:0000256" key="1">
    <source>
        <dbReference type="ARBA" id="ARBA00023157"/>
    </source>
</evidence>
<evidence type="ECO:0000313" key="6">
    <source>
        <dbReference type="WBParaSite" id="TCLT_0000350201-mRNA-1"/>
    </source>
</evidence>
<dbReference type="EMBL" id="UYYF01001595">
    <property type="protein sequence ID" value="VDM99997.1"/>
    <property type="molecule type" value="Genomic_DNA"/>
</dbReference>
<gene>
    <name evidence="4" type="ORF">TCLT_LOCUS3493</name>
</gene>
<protein>
    <submittedName>
        <fullName evidence="6">Peptidase S1 domain-containing protein</fullName>
    </submittedName>
</protein>
<dbReference type="AlphaFoldDB" id="A0A0N5CTE2"/>
<proteinExistence type="inferred from homology"/>
<comment type="similarity">
    <text evidence="2">Belongs to the peptidase S1 family. CLIP subfamily.</text>
</comment>
<dbReference type="Pfam" id="PF00089">
    <property type="entry name" value="Trypsin"/>
    <property type="match status" value="1"/>
</dbReference>
<keyword evidence="5" id="KW-1185">Reference proteome</keyword>
<evidence type="ECO:0000259" key="3">
    <source>
        <dbReference type="Pfam" id="PF00089"/>
    </source>
</evidence>
<dbReference type="InterPro" id="IPR001254">
    <property type="entry name" value="Trypsin_dom"/>
</dbReference>
<dbReference type="STRING" id="103827.A0A0N5CTE2"/>
<evidence type="ECO:0000256" key="2">
    <source>
        <dbReference type="ARBA" id="ARBA00024195"/>
    </source>
</evidence>
<dbReference type="Proteomes" id="UP000276776">
    <property type="component" value="Unassembled WGS sequence"/>
</dbReference>
<dbReference type="InterPro" id="IPR009003">
    <property type="entry name" value="Peptidase_S1_PA"/>
</dbReference>
<dbReference type="Gene3D" id="2.40.10.10">
    <property type="entry name" value="Trypsin-like serine proteases"/>
    <property type="match status" value="1"/>
</dbReference>
<dbReference type="SUPFAM" id="SSF50494">
    <property type="entry name" value="Trypsin-like serine proteases"/>
    <property type="match status" value="1"/>
</dbReference>
<dbReference type="GO" id="GO:0006508">
    <property type="term" value="P:proteolysis"/>
    <property type="evidence" value="ECO:0007669"/>
    <property type="project" value="InterPro"/>
</dbReference>
<dbReference type="GO" id="GO:0004252">
    <property type="term" value="F:serine-type endopeptidase activity"/>
    <property type="evidence" value="ECO:0007669"/>
    <property type="project" value="InterPro"/>
</dbReference>
<dbReference type="InterPro" id="IPR051487">
    <property type="entry name" value="Ser/Thr_Proteases_Immune/Dev"/>
</dbReference>
<dbReference type="OMA" id="YYSADID"/>
<dbReference type="PANTHER" id="PTHR24256">
    <property type="entry name" value="TRYPTASE-RELATED"/>
    <property type="match status" value="1"/>
</dbReference>
<organism evidence="6">
    <name type="scientific">Thelazia callipaeda</name>
    <name type="common">Oriental eyeworm</name>
    <name type="synonym">Parasitic nematode</name>
    <dbReference type="NCBI Taxonomy" id="103827"/>
    <lineage>
        <taxon>Eukaryota</taxon>
        <taxon>Metazoa</taxon>
        <taxon>Ecdysozoa</taxon>
        <taxon>Nematoda</taxon>
        <taxon>Chromadorea</taxon>
        <taxon>Rhabditida</taxon>
        <taxon>Spirurina</taxon>
        <taxon>Spiruromorpha</taxon>
        <taxon>Thelazioidea</taxon>
        <taxon>Thelaziidae</taxon>
        <taxon>Thelazia</taxon>
    </lineage>
</organism>
<dbReference type="WBParaSite" id="TCLT_0000350201-mRNA-1">
    <property type="protein sequence ID" value="TCLT_0000350201-mRNA-1"/>
    <property type="gene ID" value="TCLT_0000350201"/>
</dbReference>
<evidence type="ECO:0000313" key="4">
    <source>
        <dbReference type="EMBL" id="VDM99997.1"/>
    </source>
</evidence>
<feature type="domain" description="Peptidase S1" evidence="3">
    <location>
        <begin position="9"/>
        <end position="75"/>
    </location>
</feature>
<reference evidence="4 5" key="2">
    <citation type="submission" date="2018-11" db="EMBL/GenBank/DDBJ databases">
        <authorList>
            <consortium name="Pathogen Informatics"/>
        </authorList>
    </citation>
    <scope>NUCLEOTIDE SEQUENCE [LARGE SCALE GENOMIC DNA]</scope>
</reference>